<dbReference type="Pfam" id="PF03865">
    <property type="entry name" value="ShlB"/>
    <property type="match status" value="1"/>
</dbReference>
<dbReference type="GO" id="GO:0098046">
    <property type="term" value="C:type V protein secretion system complex"/>
    <property type="evidence" value="ECO:0007669"/>
    <property type="project" value="TreeGrafter"/>
</dbReference>
<evidence type="ECO:0000313" key="7">
    <source>
        <dbReference type="EMBL" id="OAI01123.1"/>
    </source>
</evidence>
<dbReference type="GO" id="GO:0046819">
    <property type="term" value="P:protein secretion by the type V secretion system"/>
    <property type="evidence" value="ECO:0007669"/>
    <property type="project" value="TreeGrafter"/>
</dbReference>
<keyword evidence="1" id="KW-1134">Transmembrane beta strand</keyword>
<dbReference type="InterPro" id="IPR013686">
    <property type="entry name" value="Polypept-transport_assoc_ShlB"/>
</dbReference>
<dbReference type="PANTHER" id="PTHR34597:SF6">
    <property type="entry name" value="BLR6126 PROTEIN"/>
    <property type="match status" value="1"/>
</dbReference>
<dbReference type="OrthoDB" id="5664954at2"/>
<evidence type="ECO:0000259" key="5">
    <source>
        <dbReference type="Pfam" id="PF03865"/>
    </source>
</evidence>
<feature type="domain" description="Polypeptide-transport-associated ShlB-type" evidence="6">
    <location>
        <begin position="38"/>
        <end position="112"/>
    </location>
</feature>
<proteinExistence type="predicted"/>
<keyword evidence="3" id="KW-0998">Cell outer membrane</keyword>
<evidence type="ECO:0000256" key="2">
    <source>
        <dbReference type="ARBA" id="ARBA00022692"/>
    </source>
</evidence>
<dbReference type="Gene3D" id="2.40.160.50">
    <property type="entry name" value="membrane protein fhac: a member of the omp85/tpsb transporter family"/>
    <property type="match status" value="1"/>
</dbReference>
<keyword evidence="1" id="KW-0472">Membrane</keyword>
<dbReference type="Proteomes" id="UP000078090">
    <property type="component" value="Unassembled WGS sequence"/>
</dbReference>
<dbReference type="GO" id="GO:0008320">
    <property type="term" value="F:protein transmembrane transporter activity"/>
    <property type="evidence" value="ECO:0007669"/>
    <property type="project" value="TreeGrafter"/>
</dbReference>
<organism evidence="7 8">
    <name type="scientific">Methylomonas methanica</name>
    <dbReference type="NCBI Taxonomy" id="421"/>
    <lineage>
        <taxon>Bacteria</taxon>
        <taxon>Pseudomonadati</taxon>
        <taxon>Pseudomonadota</taxon>
        <taxon>Gammaproteobacteria</taxon>
        <taxon>Methylococcales</taxon>
        <taxon>Methylococcaceae</taxon>
        <taxon>Methylomonas</taxon>
    </lineage>
</organism>
<evidence type="ECO:0000313" key="8">
    <source>
        <dbReference type="Proteomes" id="UP000078090"/>
    </source>
</evidence>
<accession>A0A177M738</accession>
<dbReference type="InterPro" id="IPR005565">
    <property type="entry name" value="Hemolysn_activator_HlyB_C"/>
</dbReference>
<name>A0A177M738_METMH</name>
<reference evidence="7 8" key="1">
    <citation type="submission" date="2016-03" db="EMBL/GenBank/DDBJ databases">
        <authorList>
            <person name="Ploux O."/>
        </authorList>
    </citation>
    <scope>NUCLEOTIDE SEQUENCE [LARGE SCALE GENOMIC DNA]</scope>
    <source>
        <strain evidence="7 8">R-45363</strain>
    </source>
</reference>
<dbReference type="AlphaFoldDB" id="A0A177M738"/>
<evidence type="ECO:0000256" key="1">
    <source>
        <dbReference type="ARBA" id="ARBA00022452"/>
    </source>
</evidence>
<feature type="signal peptide" evidence="4">
    <location>
        <begin position="1"/>
        <end position="30"/>
    </location>
</feature>
<dbReference type="Gene3D" id="3.10.20.310">
    <property type="entry name" value="membrane protein fhac"/>
    <property type="match status" value="1"/>
</dbReference>
<dbReference type="PANTHER" id="PTHR34597">
    <property type="entry name" value="SLR1661 PROTEIN"/>
    <property type="match status" value="1"/>
</dbReference>
<keyword evidence="2" id="KW-0812">Transmembrane</keyword>
<evidence type="ECO:0000256" key="4">
    <source>
        <dbReference type="SAM" id="SignalP"/>
    </source>
</evidence>
<evidence type="ECO:0000256" key="3">
    <source>
        <dbReference type="ARBA" id="ARBA00023237"/>
    </source>
</evidence>
<feature type="domain" description="Haemolysin activator HlyB C-terminal" evidence="5">
    <location>
        <begin position="178"/>
        <end position="495"/>
    </location>
</feature>
<sequence length="532" mass="58851">MGEMKQHLFLGSVRFGLAAVLLTASALVSAEEAGNQFDLLELRLKGSSLLDRKLVERCVYRFLGPKKSIDTVEEARSALEELYRSKGYQTVSVDIPEQNVVGGVVYLQVTEGKVSRLRVTDSRYFSLGAIKAKVPELAEGNVPNLPKMQEQLTALAGESEDRSVVPVLRAGETPGTLEVDLKVKDELPLHGKVEVNSRNTQNTSRLRTLVSLRYDNLWQKFHSASFMYQTSPENPEEVEVLVGSYVMPIIDDDKRLALYAVSSSSTSQIASAGALSVIGTGDIYGARFVSPLKTLNNYTHTATLGVDYKDFKEDLNLLGSDTLKTPISYLPFMAQYSGNLRDAESLLSFNVGVNFAIRGLGSDEQQFADKRFLARSNFIYLSGGMDYRHNLPWGMEVAARMSGQITDSPLISNEQFSMGGFQTVRGYLETNALSDDGVTASLEWYSPRLVPDEWDEFDKMRALVFVDAGKGWIVDALPGNANEMALASTGVGLRFDMFKHVQGEFDFGIPLLDQGTVRRGENRVDFRIATQF</sequence>
<feature type="chain" id="PRO_5008067723" evidence="4">
    <location>
        <begin position="31"/>
        <end position="532"/>
    </location>
</feature>
<comment type="caution">
    <text evidence="7">The sequence shown here is derived from an EMBL/GenBank/DDBJ whole genome shotgun (WGS) entry which is preliminary data.</text>
</comment>
<evidence type="ECO:0000259" key="6">
    <source>
        <dbReference type="Pfam" id="PF08479"/>
    </source>
</evidence>
<dbReference type="Pfam" id="PF08479">
    <property type="entry name" value="POTRA_2"/>
    <property type="match status" value="1"/>
</dbReference>
<protein>
    <submittedName>
        <fullName evidence="7">Peptidase S9</fullName>
    </submittedName>
</protein>
<keyword evidence="4" id="KW-0732">Signal</keyword>
<dbReference type="InterPro" id="IPR051544">
    <property type="entry name" value="TPS_OM_transporter"/>
</dbReference>
<dbReference type="EMBL" id="LUUG01000093">
    <property type="protein sequence ID" value="OAI01123.1"/>
    <property type="molecule type" value="Genomic_DNA"/>
</dbReference>
<gene>
    <name evidence="7" type="ORF">A1332_03550</name>
</gene>